<dbReference type="EMBL" id="CAEZWW010000060">
    <property type="protein sequence ID" value="CAB4671480.1"/>
    <property type="molecule type" value="Genomic_DNA"/>
</dbReference>
<dbReference type="Gene3D" id="3.40.50.170">
    <property type="entry name" value="Formyl transferase, N-terminal domain"/>
    <property type="match status" value="1"/>
</dbReference>
<dbReference type="PANTHER" id="PTHR42706:SF1">
    <property type="entry name" value="FORMYLTETRAHYDROFOLATE DEFORMYLASE 2, MITOCHONDRIAL"/>
    <property type="match status" value="1"/>
</dbReference>
<evidence type="ECO:0000313" key="6">
    <source>
        <dbReference type="EMBL" id="CAB5019035.1"/>
    </source>
</evidence>
<dbReference type="CDD" id="cd08648">
    <property type="entry name" value="FMT_core_Formyl-FH4-Hydrolase_C"/>
    <property type="match status" value="1"/>
</dbReference>
<dbReference type="InterPro" id="IPR045865">
    <property type="entry name" value="ACT-like_dom_sf"/>
</dbReference>
<name>A0A6J7NSX2_9ZZZZ</name>
<gene>
    <name evidence="4" type="ORF">UFOPK2310_00635</name>
    <name evidence="5" type="ORF">UFOPK4043_00204</name>
    <name evidence="6" type="ORF">UFOPK4092_00820</name>
</gene>
<dbReference type="InterPro" id="IPR041729">
    <property type="entry name" value="Formyl-FH4-Hydrolase_C"/>
</dbReference>
<dbReference type="GO" id="GO:0006189">
    <property type="term" value="P:'de novo' IMP biosynthetic process"/>
    <property type="evidence" value="ECO:0007669"/>
    <property type="project" value="InterPro"/>
</dbReference>
<evidence type="ECO:0000256" key="1">
    <source>
        <dbReference type="ARBA" id="ARBA00022563"/>
    </source>
</evidence>
<dbReference type="PRINTS" id="PR01575">
    <property type="entry name" value="FFH4HYDRLASE"/>
</dbReference>
<keyword evidence="1" id="KW-0554">One-carbon metabolism</keyword>
<dbReference type="PANTHER" id="PTHR42706">
    <property type="entry name" value="FORMYLTETRAHYDROFOLATE DEFORMYLASE"/>
    <property type="match status" value="1"/>
</dbReference>
<sequence length="284" mass="31735">MKPSSKYILTIKCPDQAGIIHRVAGSLIEVGGNVLEQAQFTDEDSGVFCMRTKFESPEENLATVLAVVTAQVMSLGPELTLRHEADHRRAMIMVSKHDHCLLDLLYRFGNGELPIDIAVIVSNHEDCREIADRYQIPFVHLPVSPENKSLQEAQVLTLIDEHEIDVVVLARYMQVLSSDFCEKMSGRVINIHHSFLPGFKGARPYQRAHERGVKLIGATAHFVTGDLDEGPIIEQSVERVNHAHTAADLVEIGRDVERVVLSRAVRLFAEDRIILTGQRTVVFS</sequence>
<dbReference type="HAMAP" id="MF_01927">
    <property type="entry name" value="PurU"/>
    <property type="match status" value="1"/>
</dbReference>
<feature type="domain" description="Formyl transferase N-terminal" evidence="3">
    <location>
        <begin position="89"/>
        <end position="265"/>
    </location>
</feature>
<dbReference type="SUPFAM" id="SSF55021">
    <property type="entry name" value="ACT-like"/>
    <property type="match status" value="1"/>
</dbReference>
<dbReference type="EMBL" id="CAFBPJ010000081">
    <property type="protein sequence ID" value="CAB5019035.1"/>
    <property type="molecule type" value="Genomic_DNA"/>
</dbReference>
<organism evidence="5">
    <name type="scientific">freshwater metagenome</name>
    <dbReference type="NCBI Taxonomy" id="449393"/>
    <lineage>
        <taxon>unclassified sequences</taxon>
        <taxon>metagenomes</taxon>
        <taxon>ecological metagenomes</taxon>
    </lineage>
</organism>
<dbReference type="Pfam" id="PF00551">
    <property type="entry name" value="Formyl_trans_N"/>
    <property type="match status" value="1"/>
</dbReference>
<evidence type="ECO:0000259" key="3">
    <source>
        <dbReference type="Pfam" id="PF00551"/>
    </source>
</evidence>
<dbReference type="EMBL" id="CAFBPA010000016">
    <property type="protein sequence ID" value="CAB4996107.1"/>
    <property type="molecule type" value="Genomic_DNA"/>
</dbReference>
<dbReference type="InterPro" id="IPR044074">
    <property type="entry name" value="PurU_ACT"/>
</dbReference>
<dbReference type="GO" id="GO:0008864">
    <property type="term" value="F:formyltetrahydrofolate deformylase activity"/>
    <property type="evidence" value="ECO:0007669"/>
    <property type="project" value="InterPro"/>
</dbReference>
<dbReference type="NCBIfam" id="TIGR00655">
    <property type="entry name" value="PurU"/>
    <property type="match status" value="1"/>
</dbReference>
<evidence type="ECO:0000256" key="2">
    <source>
        <dbReference type="ARBA" id="ARBA00022801"/>
    </source>
</evidence>
<dbReference type="InterPro" id="IPR004810">
    <property type="entry name" value="PurU"/>
</dbReference>
<dbReference type="InterPro" id="IPR002376">
    <property type="entry name" value="Formyl_transf_N"/>
</dbReference>
<dbReference type="NCBIfam" id="NF004684">
    <property type="entry name" value="PRK06027.1"/>
    <property type="match status" value="1"/>
</dbReference>
<dbReference type="AlphaFoldDB" id="A0A6J7NSX2"/>
<evidence type="ECO:0000313" key="4">
    <source>
        <dbReference type="EMBL" id="CAB4671480.1"/>
    </source>
</evidence>
<dbReference type="SUPFAM" id="SSF53328">
    <property type="entry name" value="Formyltransferase"/>
    <property type="match status" value="1"/>
</dbReference>
<dbReference type="CDD" id="cd04875">
    <property type="entry name" value="ACT_F4HF-DF"/>
    <property type="match status" value="1"/>
</dbReference>
<dbReference type="Gene3D" id="3.30.70.260">
    <property type="match status" value="1"/>
</dbReference>
<dbReference type="InterPro" id="IPR036477">
    <property type="entry name" value="Formyl_transf_N_sf"/>
</dbReference>
<keyword evidence="2" id="KW-0378">Hydrolase</keyword>
<protein>
    <submittedName>
        <fullName evidence="5">Unannotated protein</fullName>
    </submittedName>
</protein>
<dbReference type="PIRSF" id="PIRSF036480">
    <property type="entry name" value="FormyFH4_hydr"/>
    <property type="match status" value="1"/>
</dbReference>
<reference evidence="5" key="1">
    <citation type="submission" date="2020-05" db="EMBL/GenBank/DDBJ databases">
        <authorList>
            <person name="Chiriac C."/>
            <person name="Salcher M."/>
            <person name="Ghai R."/>
            <person name="Kavagutti S V."/>
        </authorList>
    </citation>
    <scope>NUCLEOTIDE SEQUENCE</scope>
</reference>
<dbReference type="GO" id="GO:0006730">
    <property type="term" value="P:one-carbon metabolic process"/>
    <property type="evidence" value="ECO:0007669"/>
    <property type="project" value="UniProtKB-KW"/>
</dbReference>
<evidence type="ECO:0000313" key="5">
    <source>
        <dbReference type="EMBL" id="CAB4996107.1"/>
    </source>
</evidence>
<proteinExistence type="inferred from homology"/>
<accession>A0A6J7NSX2</accession>